<protein>
    <submittedName>
        <fullName evidence="4">OLC1v1015066C1</fullName>
    </submittedName>
</protein>
<name>A0AAV1E609_OLDCO</name>
<dbReference type="Proteomes" id="UP001161247">
    <property type="component" value="Chromosome 7"/>
</dbReference>
<feature type="compositionally biased region" description="Polar residues" evidence="3">
    <location>
        <begin position="280"/>
        <end position="312"/>
    </location>
</feature>
<dbReference type="PROSITE" id="PS50096">
    <property type="entry name" value="IQ"/>
    <property type="match status" value="2"/>
</dbReference>
<keyword evidence="5" id="KW-1185">Reference proteome</keyword>
<feature type="compositionally biased region" description="Polar residues" evidence="3">
    <location>
        <begin position="263"/>
        <end position="272"/>
    </location>
</feature>
<accession>A0AAV1E609</accession>
<comment type="similarity">
    <text evidence="2">Belongs to the IQD family.</text>
</comment>
<reference evidence="4" key="1">
    <citation type="submission" date="2023-03" db="EMBL/GenBank/DDBJ databases">
        <authorList>
            <person name="Julca I."/>
        </authorList>
    </citation>
    <scope>NUCLEOTIDE SEQUENCE</scope>
</reference>
<dbReference type="PANTHER" id="PTHR32295">
    <property type="entry name" value="IQ-DOMAIN 5-RELATED"/>
    <property type="match status" value="1"/>
</dbReference>
<evidence type="ECO:0000256" key="2">
    <source>
        <dbReference type="ARBA" id="ARBA00024341"/>
    </source>
</evidence>
<feature type="compositionally biased region" description="Low complexity" evidence="3">
    <location>
        <begin position="323"/>
        <end position="344"/>
    </location>
</feature>
<dbReference type="EMBL" id="OX459124">
    <property type="protein sequence ID" value="CAI9114358.1"/>
    <property type="molecule type" value="Genomic_DNA"/>
</dbReference>
<proteinExistence type="inferred from homology"/>
<dbReference type="PANTHER" id="PTHR32295:SF126">
    <property type="entry name" value="PROTEIN IQ-DOMAIN 8"/>
    <property type="match status" value="1"/>
</dbReference>
<evidence type="ECO:0000256" key="1">
    <source>
        <dbReference type="ARBA" id="ARBA00022860"/>
    </source>
</evidence>
<organism evidence="4 5">
    <name type="scientific">Oldenlandia corymbosa var. corymbosa</name>
    <dbReference type="NCBI Taxonomy" id="529605"/>
    <lineage>
        <taxon>Eukaryota</taxon>
        <taxon>Viridiplantae</taxon>
        <taxon>Streptophyta</taxon>
        <taxon>Embryophyta</taxon>
        <taxon>Tracheophyta</taxon>
        <taxon>Spermatophyta</taxon>
        <taxon>Magnoliopsida</taxon>
        <taxon>eudicotyledons</taxon>
        <taxon>Gunneridae</taxon>
        <taxon>Pentapetalae</taxon>
        <taxon>asterids</taxon>
        <taxon>lamiids</taxon>
        <taxon>Gentianales</taxon>
        <taxon>Rubiaceae</taxon>
        <taxon>Rubioideae</taxon>
        <taxon>Spermacoceae</taxon>
        <taxon>Hedyotis-Oldenlandia complex</taxon>
        <taxon>Oldenlandia</taxon>
    </lineage>
</organism>
<dbReference type="AlphaFoldDB" id="A0AAV1E609"/>
<dbReference type="InterPro" id="IPR000048">
    <property type="entry name" value="IQ_motif_EF-hand-BS"/>
</dbReference>
<dbReference type="GO" id="GO:0005516">
    <property type="term" value="F:calmodulin binding"/>
    <property type="evidence" value="ECO:0007669"/>
    <property type="project" value="UniProtKB-KW"/>
</dbReference>
<gene>
    <name evidence="4" type="ORF">OLC1_LOCUS21140</name>
</gene>
<evidence type="ECO:0000313" key="5">
    <source>
        <dbReference type="Proteomes" id="UP001161247"/>
    </source>
</evidence>
<feature type="compositionally biased region" description="Polar residues" evidence="3">
    <location>
        <begin position="377"/>
        <end position="406"/>
    </location>
</feature>
<keyword evidence="1" id="KW-0112">Calmodulin-binding</keyword>
<feature type="region of interest" description="Disordered" evidence="3">
    <location>
        <begin position="263"/>
        <end position="407"/>
    </location>
</feature>
<evidence type="ECO:0000313" key="4">
    <source>
        <dbReference type="EMBL" id="CAI9114358.1"/>
    </source>
</evidence>
<dbReference type="Gene3D" id="1.20.5.190">
    <property type="match status" value="1"/>
</dbReference>
<sequence>MGSSGKWIKSLIPLKKSQPCDHEKGSGKSRKWKLWRTSSGGLSMMSSKGLKKSGRTAESECSESSYGGAFEGPMAAAVAAVVRAPHKDFALLRREWAATRIQTVFRAFLAKRAFRALKAVVRLQAIFRGRRVRKQAAVTLRCMQALVRVQARVRANSVQASQDSQTLNGGYNGKTDPIKEAENGWCDSRGTVHEVRSKLQMKQEGAAKRERAIAYADAQQQLRRKAMPNKGNANKRNPELSWLDSWMATKPWESRLMEEFQTSSLDMTPTSSKYERDSITGGSLSNSSEHGSVQVRRNNISTRVSARPSTTGRLARASSDPISDSLYDESTSTSSLSTSETQDSNKTPVEGYRAKKPSFMKATESIKAKQRVPASPFHQSHSTQWRSVDSPQFLQKPSSFSGSLNRRSADTDLYSVHLCKDLYPPTHLDKQSSS</sequence>
<dbReference type="Pfam" id="PF00612">
    <property type="entry name" value="IQ"/>
    <property type="match status" value="2"/>
</dbReference>
<evidence type="ECO:0000256" key="3">
    <source>
        <dbReference type="SAM" id="MobiDB-lite"/>
    </source>
</evidence>